<keyword evidence="7" id="KW-1185">Reference proteome</keyword>
<sequence>MSALPCSSSSFPQRKFEYDIFLSFSGKDTRHSFTDHLYTALIGHGIKSFRDDKSLKKGKDFAQDLLRAIRESRGSIIVFSKQYALSRWCLDELVEIMKQRKERDLVVYPIFYRVEPTDFRHITNTVRAAFDGHEGKYDKEKTKGWEDALKVVADQSESLKILLTNFKDMAYELDDIVDEFETHDAIRCQGNSSKKPKLMISDSYNTEFYKGILAKINEVNPRLKQLEPQINELQQLIIRTGNDKSKRLEPRLPQTSSVEMTANVYGRDQVKEAILHSLLQNDDEANFVISIVGMGGIGKTTLAQLVYNDAHVEHHFDLQAWVCVSDDFDVTRITKQMLESITCQTCNDNTLNILQPKLKRELSKKRFLIVLDDVWNEDPHKWKILQSPFLRTPGSKIIVTTRNHNVSSIMGACHAHSLQLLSHDDALSIFAQHAKAPRDFEGYPHNLMEVAKKIVTKCNGLPLAAEILGGLLSTVHLDDWEDVLENGIWKLPESQCNIILALRVSYHYLPPHLKQCFAYCSIFPKDCEFEEEIILLWSAEGLLRGARGKKCFDDLLSRSLLQKSKKYNSRFVMHDLVHDLAQLVAGEICFRKDGDDKQILKRTRYLSVDRKYFDIQELKGIREAKHLRTILPICLDVCGPISQESYNVLWHLRCLRVLSFKGYKKTYVLPDDIFGDLKHLRYLDFSETEIRSLPESVTTLYNLETLLLVECRQLEELPPMTENLVNLHHLNLTKTDKLEGMPNALKAKIADKSGLDELVLDWHSRSQQIADQGYRGIIRLAWQKICEYDTPKILDLLEPSKQLKKLGILNYGGSKLAKWVRNSSLTNLESLYLFNCHNCSSLPSLGGLPFLKNVSINTFRKVTSVGVELLGENTTDPFQALEVLDVGNMPKWKIWNFSKVDDEARKFPKFRELYIRDCPELLLLVSLPKQLYNLEELEIESCGNLVISIASLPRLSKLKISSCGEVVCKGFENHTSLQKMSFIFIDKLTCAAECERLEKLSTTMLRELELRCCENLISLSKNNLLLNVKRLTISNCRIWKFLWEGDSSNACLIEEIYISHCPFLVPLSSKCELPASVKKLIIWGCLKLESVAQEIQRNSSLESIIIQLCPNLASLPQGLNKLSLCRKFAYLIAQSLFPFQKIVCFAHTQTRNFL</sequence>
<dbReference type="GO" id="GO:0043531">
    <property type="term" value="F:ADP binding"/>
    <property type="evidence" value="ECO:0007669"/>
    <property type="project" value="InterPro"/>
</dbReference>
<keyword evidence="2" id="KW-0677">Repeat</keyword>
<evidence type="ECO:0000313" key="7">
    <source>
        <dbReference type="Proteomes" id="UP000188268"/>
    </source>
</evidence>
<reference evidence="6 7" key="1">
    <citation type="submission" date="2013-09" db="EMBL/GenBank/DDBJ databases">
        <title>Corchorus capsularis genome sequencing.</title>
        <authorList>
            <person name="Alam M."/>
            <person name="Haque M.S."/>
            <person name="Islam M.S."/>
            <person name="Emdad E.M."/>
            <person name="Islam M.M."/>
            <person name="Ahmed B."/>
            <person name="Halim A."/>
            <person name="Hossen Q.M.M."/>
            <person name="Hossain M.Z."/>
            <person name="Ahmed R."/>
            <person name="Khan M.M."/>
            <person name="Islam R."/>
            <person name="Rashid M.M."/>
            <person name="Khan S.A."/>
            <person name="Rahman M.S."/>
            <person name="Alam M."/>
        </authorList>
    </citation>
    <scope>NUCLEOTIDE SEQUENCE [LARGE SCALE GENOMIC DNA]</scope>
    <source>
        <strain evidence="7">cv. CVL-1</strain>
        <tissue evidence="6">Whole seedling</tissue>
    </source>
</reference>
<feature type="domain" description="TIR" evidence="5">
    <location>
        <begin position="16"/>
        <end position="173"/>
    </location>
</feature>
<dbReference type="InterPro" id="IPR036388">
    <property type="entry name" value="WH-like_DNA-bd_sf"/>
</dbReference>
<dbReference type="Gene3D" id="1.10.8.430">
    <property type="entry name" value="Helical domain of apoptotic protease-activating factors"/>
    <property type="match status" value="1"/>
</dbReference>
<dbReference type="InterPro" id="IPR058922">
    <property type="entry name" value="WHD_DRP"/>
</dbReference>
<dbReference type="Proteomes" id="UP000188268">
    <property type="component" value="Unassembled WGS sequence"/>
</dbReference>
<dbReference type="InterPro" id="IPR000157">
    <property type="entry name" value="TIR_dom"/>
</dbReference>
<evidence type="ECO:0000313" key="6">
    <source>
        <dbReference type="EMBL" id="OMO73382.1"/>
    </source>
</evidence>
<organism evidence="6 7">
    <name type="scientific">Corchorus capsularis</name>
    <name type="common">Jute</name>
    <dbReference type="NCBI Taxonomy" id="210143"/>
    <lineage>
        <taxon>Eukaryota</taxon>
        <taxon>Viridiplantae</taxon>
        <taxon>Streptophyta</taxon>
        <taxon>Embryophyta</taxon>
        <taxon>Tracheophyta</taxon>
        <taxon>Spermatophyta</taxon>
        <taxon>Magnoliopsida</taxon>
        <taxon>eudicotyledons</taxon>
        <taxon>Gunneridae</taxon>
        <taxon>Pentapetalae</taxon>
        <taxon>rosids</taxon>
        <taxon>malvids</taxon>
        <taxon>Malvales</taxon>
        <taxon>Malvaceae</taxon>
        <taxon>Grewioideae</taxon>
        <taxon>Apeibeae</taxon>
        <taxon>Corchorus</taxon>
    </lineage>
</organism>
<keyword evidence="1" id="KW-0433">Leucine-rich repeat</keyword>
<dbReference type="SUPFAM" id="SSF52058">
    <property type="entry name" value="L domain-like"/>
    <property type="match status" value="1"/>
</dbReference>
<dbReference type="InterPro" id="IPR056789">
    <property type="entry name" value="LRR_R13L1-DRL21"/>
</dbReference>
<dbReference type="InterPro" id="IPR035897">
    <property type="entry name" value="Toll_tir_struct_dom_sf"/>
</dbReference>
<dbReference type="InterPro" id="IPR042197">
    <property type="entry name" value="Apaf_helical"/>
</dbReference>
<dbReference type="Pfam" id="PF25019">
    <property type="entry name" value="LRR_R13L1-DRL21"/>
    <property type="match status" value="1"/>
</dbReference>
<dbReference type="Pfam" id="PF01582">
    <property type="entry name" value="TIR"/>
    <property type="match status" value="1"/>
</dbReference>
<dbReference type="PRINTS" id="PR00364">
    <property type="entry name" value="DISEASERSIST"/>
</dbReference>
<evidence type="ECO:0000259" key="5">
    <source>
        <dbReference type="PROSITE" id="PS50104"/>
    </source>
</evidence>
<dbReference type="OMA" id="FRITEVP"/>
<dbReference type="Pfam" id="PF00931">
    <property type="entry name" value="NB-ARC"/>
    <property type="match status" value="1"/>
</dbReference>
<evidence type="ECO:0000256" key="2">
    <source>
        <dbReference type="ARBA" id="ARBA00022737"/>
    </source>
</evidence>
<protein>
    <recommendedName>
        <fullName evidence="5">TIR domain-containing protein</fullName>
    </recommendedName>
</protein>
<proteinExistence type="predicted"/>
<dbReference type="Pfam" id="PF23559">
    <property type="entry name" value="WHD_DRP"/>
    <property type="match status" value="1"/>
</dbReference>
<dbReference type="SUPFAM" id="SSF52540">
    <property type="entry name" value="P-loop containing nucleoside triphosphate hydrolases"/>
    <property type="match status" value="1"/>
</dbReference>
<dbReference type="SUPFAM" id="SSF52200">
    <property type="entry name" value="Toll/Interleukin receptor TIR domain"/>
    <property type="match status" value="1"/>
</dbReference>
<dbReference type="PANTHER" id="PTHR36766:SF51">
    <property type="entry name" value="DISEASE RESISTANCE RPP13-LIKE PROTEIN 1"/>
    <property type="match status" value="1"/>
</dbReference>
<dbReference type="InterPro" id="IPR032675">
    <property type="entry name" value="LRR_dom_sf"/>
</dbReference>
<keyword evidence="4" id="KW-0520">NAD</keyword>
<dbReference type="InterPro" id="IPR027417">
    <property type="entry name" value="P-loop_NTPase"/>
</dbReference>
<dbReference type="Gramene" id="OMO73382">
    <property type="protein sequence ID" value="OMO73382"/>
    <property type="gene ID" value="CCACVL1_17295"/>
</dbReference>
<comment type="caution">
    <text evidence="6">The sequence shown here is derived from an EMBL/GenBank/DDBJ whole genome shotgun (WGS) entry which is preliminary data.</text>
</comment>
<dbReference type="GO" id="GO:0007165">
    <property type="term" value="P:signal transduction"/>
    <property type="evidence" value="ECO:0007669"/>
    <property type="project" value="InterPro"/>
</dbReference>
<dbReference type="InterPro" id="IPR002182">
    <property type="entry name" value="NB-ARC"/>
</dbReference>
<dbReference type="GO" id="GO:0006952">
    <property type="term" value="P:defense response"/>
    <property type="evidence" value="ECO:0007669"/>
    <property type="project" value="UniProtKB-KW"/>
</dbReference>
<accession>A0A1R3HST0</accession>
<dbReference type="Gene3D" id="3.40.50.300">
    <property type="entry name" value="P-loop containing nucleotide triphosphate hydrolases"/>
    <property type="match status" value="1"/>
</dbReference>
<dbReference type="AlphaFoldDB" id="A0A1R3HST0"/>
<keyword evidence="3" id="KW-0611">Plant defense</keyword>
<dbReference type="OrthoDB" id="37484at2759"/>
<dbReference type="PROSITE" id="PS50104">
    <property type="entry name" value="TIR"/>
    <property type="match status" value="1"/>
</dbReference>
<dbReference type="SMART" id="SM00255">
    <property type="entry name" value="TIR"/>
    <property type="match status" value="1"/>
</dbReference>
<gene>
    <name evidence="6" type="ORF">CCACVL1_17295</name>
</gene>
<dbReference type="Gene3D" id="3.80.10.10">
    <property type="entry name" value="Ribonuclease Inhibitor"/>
    <property type="match status" value="2"/>
</dbReference>
<evidence type="ECO:0000256" key="1">
    <source>
        <dbReference type="ARBA" id="ARBA00022614"/>
    </source>
</evidence>
<dbReference type="Gene3D" id="3.40.50.10140">
    <property type="entry name" value="Toll/interleukin-1 receptor homology (TIR) domain"/>
    <property type="match status" value="1"/>
</dbReference>
<dbReference type="STRING" id="210143.A0A1R3HST0"/>
<name>A0A1R3HST0_COCAP</name>
<evidence type="ECO:0000256" key="4">
    <source>
        <dbReference type="ARBA" id="ARBA00023027"/>
    </source>
</evidence>
<dbReference type="Gene3D" id="1.10.10.10">
    <property type="entry name" value="Winged helix-like DNA-binding domain superfamily/Winged helix DNA-binding domain"/>
    <property type="match status" value="1"/>
</dbReference>
<dbReference type="SUPFAM" id="SSF52047">
    <property type="entry name" value="RNI-like"/>
    <property type="match status" value="1"/>
</dbReference>
<evidence type="ECO:0000256" key="3">
    <source>
        <dbReference type="ARBA" id="ARBA00022821"/>
    </source>
</evidence>
<dbReference type="PANTHER" id="PTHR36766">
    <property type="entry name" value="PLANT BROAD-SPECTRUM MILDEW RESISTANCE PROTEIN RPW8"/>
    <property type="match status" value="1"/>
</dbReference>
<dbReference type="FunFam" id="3.40.50.300:FF:001091">
    <property type="entry name" value="Probable disease resistance protein At1g61300"/>
    <property type="match status" value="1"/>
</dbReference>
<dbReference type="EMBL" id="AWWV01011221">
    <property type="protein sequence ID" value="OMO73382.1"/>
    <property type="molecule type" value="Genomic_DNA"/>
</dbReference>
<dbReference type="FunFam" id="3.40.50.10140:FF:000007">
    <property type="entry name" value="Disease resistance protein (TIR-NBS-LRR class)"/>
    <property type="match status" value="1"/>
</dbReference>